<comment type="caution">
    <text evidence="1">The sequence shown here is derived from an EMBL/GenBank/DDBJ whole genome shotgun (WGS) entry which is preliminary data.</text>
</comment>
<proteinExistence type="predicted"/>
<dbReference type="EMBL" id="JAPUUL010002541">
    <property type="protein sequence ID" value="KAJ8125147.1"/>
    <property type="molecule type" value="Genomic_DNA"/>
</dbReference>
<sequence length="538" mass="58124">MTPRWLIAKTSTSILTVKNVALIRRGIAFGPEVTHEEKKAKRSSDDEKLERGLLFVCYQSNLGQGFQFMQKTWANNERFPPKANSTPPVPTPGIDAIIGVGGPGVPRAMVGTDPAAATESLDFTAKWVIPRGGEYFFSPSISALKHTFAARRMSKPYFVFVTGSFAPPSFYDNIVAGITAKGYDIKVLHLPTVGLGPGKGRDGPAAGMHDDAAHIAKEVETLADEGREIILVAHSYGGMPATESTKGLSIKERQAAGKKGGIIRIAYKTVLLTPVGEPASSLFTGDTPIEPPDVRVQISPHSQCENGWLHPRGEPAVPVTFSDLPPDEGREWNKKFAWHSARSFMDPLQYAGYQHIPVSYLLCEKDLVVPPDVQWKGIKMIEEATGGKVDVTKFQTGHCPSASVPEQVIDWFLDVALLTVSNIGTQGIKWAGALEGVCVGCVALEVVVRFSKDERVVIGEASGMEGAEREGISAVTEFDNEIVSKIASELGISLDVADDVVAESDIPFMFTPDLPSTDGIAIVWSRLDEAPGHRVELH</sequence>
<keyword evidence="2" id="KW-1185">Reference proteome</keyword>
<keyword evidence="1" id="KW-0575">Peroxidase</keyword>
<protein>
    <submittedName>
        <fullName evidence="1">Dyp-type peroxidase</fullName>
        <ecNumber evidence="1">1.11.1.7</ecNumber>
    </submittedName>
</protein>
<name>A0ACC2JCM8_9PEZI</name>
<gene>
    <name evidence="1" type="ORF">O1611_g8493</name>
</gene>
<accession>A0ACC2JCM8</accession>
<organism evidence="1 2">
    <name type="scientific">Lasiodiplodia mahajangana</name>
    <dbReference type="NCBI Taxonomy" id="1108764"/>
    <lineage>
        <taxon>Eukaryota</taxon>
        <taxon>Fungi</taxon>
        <taxon>Dikarya</taxon>
        <taxon>Ascomycota</taxon>
        <taxon>Pezizomycotina</taxon>
        <taxon>Dothideomycetes</taxon>
        <taxon>Dothideomycetes incertae sedis</taxon>
        <taxon>Botryosphaeriales</taxon>
        <taxon>Botryosphaeriaceae</taxon>
        <taxon>Lasiodiplodia</taxon>
    </lineage>
</organism>
<keyword evidence="1" id="KW-0560">Oxidoreductase</keyword>
<dbReference type="Proteomes" id="UP001153332">
    <property type="component" value="Unassembled WGS sequence"/>
</dbReference>
<reference evidence="1" key="1">
    <citation type="submission" date="2022-12" db="EMBL/GenBank/DDBJ databases">
        <title>Genome Sequence of Lasiodiplodia mahajangana.</title>
        <authorList>
            <person name="Buettner E."/>
        </authorList>
    </citation>
    <scope>NUCLEOTIDE SEQUENCE</scope>
    <source>
        <strain evidence="1">VT137</strain>
    </source>
</reference>
<evidence type="ECO:0000313" key="1">
    <source>
        <dbReference type="EMBL" id="KAJ8125147.1"/>
    </source>
</evidence>
<dbReference type="EC" id="1.11.1.7" evidence="1"/>
<evidence type="ECO:0000313" key="2">
    <source>
        <dbReference type="Proteomes" id="UP001153332"/>
    </source>
</evidence>